<feature type="compositionally biased region" description="Basic and acidic residues" evidence="1">
    <location>
        <begin position="58"/>
        <end position="69"/>
    </location>
</feature>
<keyword evidence="3" id="KW-1185">Reference proteome</keyword>
<evidence type="ECO:0000313" key="2">
    <source>
        <dbReference type="EMBL" id="APW58692.1"/>
    </source>
</evidence>
<dbReference type="Proteomes" id="UP000186309">
    <property type="component" value="Chromosome"/>
</dbReference>
<evidence type="ECO:0000256" key="1">
    <source>
        <dbReference type="SAM" id="MobiDB-lite"/>
    </source>
</evidence>
<dbReference type="RefSeq" id="WP_076342971.1">
    <property type="nucleotide sequence ID" value="NZ_CP019082.1"/>
</dbReference>
<sequence length="100" mass="10654">MRRRMIGLSSLLAASILATGLGCESLRHATRVHDDKDKGDHAKSVTGESLEPTAVDADVSKLHAVDSDPKASASPFFKNNRKPGALSSEARDIERSLGVQ</sequence>
<feature type="compositionally biased region" description="Basic and acidic residues" evidence="1">
    <location>
        <begin position="89"/>
        <end position="100"/>
    </location>
</feature>
<name>A0A1U7CID2_9BACT</name>
<dbReference type="KEGG" id="pbor:BSF38_00092"/>
<dbReference type="EMBL" id="CP019082">
    <property type="protein sequence ID" value="APW58692.1"/>
    <property type="molecule type" value="Genomic_DNA"/>
</dbReference>
<organism evidence="2 3">
    <name type="scientific">Paludisphaera borealis</name>
    <dbReference type="NCBI Taxonomy" id="1387353"/>
    <lineage>
        <taxon>Bacteria</taxon>
        <taxon>Pseudomonadati</taxon>
        <taxon>Planctomycetota</taxon>
        <taxon>Planctomycetia</taxon>
        <taxon>Isosphaerales</taxon>
        <taxon>Isosphaeraceae</taxon>
        <taxon>Paludisphaera</taxon>
    </lineage>
</organism>
<proteinExistence type="predicted"/>
<reference evidence="3" key="1">
    <citation type="submission" date="2016-12" db="EMBL/GenBank/DDBJ databases">
        <title>Comparative genomics of four Isosphaeraceae planctomycetes: a common pool of plasmids and glycoside hydrolase genes.</title>
        <authorList>
            <person name="Ivanova A."/>
        </authorList>
    </citation>
    <scope>NUCLEOTIDE SEQUENCE [LARGE SCALE GENOMIC DNA]</scope>
    <source>
        <strain evidence="3">PX4</strain>
    </source>
</reference>
<dbReference type="OrthoDB" id="9946307at2"/>
<feature type="compositionally biased region" description="Basic and acidic residues" evidence="1">
    <location>
        <begin position="29"/>
        <end position="43"/>
    </location>
</feature>
<dbReference type="AlphaFoldDB" id="A0A1U7CID2"/>
<feature type="region of interest" description="Disordered" evidence="1">
    <location>
        <begin position="29"/>
        <end position="100"/>
    </location>
</feature>
<gene>
    <name evidence="2" type="ORF">BSF38_00092</name>
</gene>
<accession>A0A1U7CID2</accession>
<evidence type="ECO:0000313" key="3">
    <source>
        <dbReference type="Proteomes" id="UP000186309"/>
    </source>
</evidence>
<dbReference type="PROSITE" id="PS51257">
    <property type="entry name" value="PROKAR_LIPOPROTEIN"/>
    <property type="match status" value="1"/>
</dbReference>
<protein>
    <submittedName>
        <fullName evidence="2">Uncharacterized protein</fullName>
    </submittedName>
</protein>